<accession>A0AAX4K0Z7</accession>
<feature type="compositionally biased region" description="Low complexity" evidence="2">
    <location>
        <begin position="260"/>
        <end position="280"/>
    </location>
</feature>
<feature type="region of interest" description="Disordered" evidence="2">
    <location>
        <begin position="76"/>
        <end position="123"/>
    </location>
</feature>
<dbReference type="InterPro" id="IPR007194">
    <property type="entry name" value="TRAPP_component"/>
</dbReference>
<dbReference type="InterPro" id="IPR024096">
    <property type="entry name" value="NO_sig/Golgi_transp_ligand-bd"/>
</dbReference>
<proteinExistence type="inferred from homology"/>
<name>A0AAX4K0Z7_9TREE</name>
<feature type="compositionally biased region" description="Low complexity" evidence="2">
    <location>
        <begin position="1"/>
        <end position="11"/>
    </location>
</feature>
<dbReference type="RefSeq" id="XP_066077501.1">
    <property type="nucleotide sequence ID" value="XM_066221404.1"/>
</dbReference>
<dbReference type="GO" id="GO:0030008">
    <property type="term" value="C:TRAPP complex"/>
    <property type="evidence" value="ECO:0007669"/>
    <property type="project" value="TreeGrafter"/>
</dbReference>
<dbReference type="CDD" id="cd14944">
    <property type="entry name" value="TRAPPC6A_Trs33"/>
    <property type="match status" value="1"/>
</dbReference>
<dbReference type="SUPFAM" id="SSF111126">
    <property type="entry name" value="Ligand-binding domain in the NO signalling and Golgi transport"/>
    <property type="match status" value="1"/>
</dbReference>
<protein>
    <recommendedName>
        <fullName evidence="5">Transporter particle component</fullName>
    </recommendedName>
</protein>
<evidence type="ECO:0000256" key="2">
    <source>
        <dbReference type="SAM" id="MobiDB-lite"/>
    </source>
</evidence>
<dbReference type="PANTHER" id="PTHR12817:SF0">
    <property type="entry name" value="GEO08327P1"/>
    <property type="match status" value="1"/>
</dbReference>
<dbReference type="GO" id="GO:0005801">
    <property type="term" value="C:cis-Golgi network"/>
    <property type="evidence" value="ECO:0007669"/>
    <property type="project" value="TreeGrafter"/>
</dbReference>
<dbReference type="EMBL" id="CP144104">
    <property type="protein sequence ID" value="WWC90738.1"/>
    <property type="molecule type" value="Genomic_DNA"/>
</dbReference>
<dbReference type="Proteomes" id="UP001355207">
    <property type="component" value="Chromosome 7"/>
</dbReference>
<dbReference type="InterPro" id="IPR037992">
    <property type="entry name" value="TRAPPC6/Trs33"/>
</dbReference>
<organism evidence="3 4">
    <name type="scientific">Kwoniella dendrophila CBS 6074</name>
    <dbReference type="NCBI Taxonomy" id="1295534"/>
    <lineage>
        <taxon>Eukaryota</taxon>
        <taxon>Fungi</taxon>
        <taxon>Dikarya</taxon>
        <taxon>Basidiomycota</taxon>
        <taxon>Agaricomycotina</taxon>
        <taxon>Tremellomycetes</taxon>
        <taxon>Tremellales</taxon>
        <taxon>Cryptococcaceae</taxon>
        <taxon>Kwoniella</taxon>
    </lineage>
</organism>
<comment type="similarity">
    <text evidence="1">Belongs to the TRAPP small subunits family. BET3 subfamily.</text>
</comment>
<feature type="region of interest" description="Disordered" evidence="2">
    <location>
        <begin position="258"/>
        <end position="298"/>
    </location>
</feature>
<keyword evidence="4" id="KW-1185">Reference proteome</keyword>
<evidence type="ECO:0000256" key="1">
    <source>
        <dbReference type="ARBA" id="ARBA00006218"/>
    </source>
</evidence>
<feature type="region of interest" description="Disordered" evidence="2">
    <location>
        <begin position="1"/>
        <end position="34"/>
    </location>
</feature>
<dbReference type="Pfam" id="PF04051">
    <property type="entry name" value="TRAPP"/>
    <property type="match status" value="1"/>
</dbReference>
<gene>
    <name evidence="3" type="ORF">L201_005675</name>
</gene>
<feature type="compositionally biased region" description="Low complexity" evidence="2">
    <location>
        <begin position="287"/>
        <end position="298"/>
    </location>
</feature>
<sequence length="318" mass="34096">MSSRPSTSSSSNIHPGGGYQQSATPSIPPALHQLANPSPILIDSQLPNYLLPNILDLLKDSSKYVIKKKKHQEDVLVKEGLLPRPPNPSNSNSKGKNKQKDSHGDNALGEEEEEEEEEDEGTNKLIQVELQKRIERIGLMVGGYIAEKLTLARPPLASHLDIIKFICKDLFLYVYSKQIDNLRTNHRGIFVLQSHSFPPLIPLSSYKGSSNDIEIAKSHLLFPQALIQGALVRLGMNSVVIAESSGLPQCTFQIRTIKQSTPNPSTPSTSTNTPNTANPSQQGTIRAGPGTSATAGAGAGAVEGLRGSTGLGIAQSGI</sequence>
<evidence type="ECO:0000313" key="3">
    <source>
        <dbReference type="EMBL" id="WWC90738.1"/>
    </source>
</evidence>
<feature type="compositionally biased region" description="Acidic residues" evidence="2">
    <location>
        <begin position="108"/>
        <end position="120"/>
    </location>
</feature>
<evidence type="ECO:0008006" key="5">
    <source>
        <dbReference type="Google" id="ProtNLM"/>
    </source>
</evidence>
<reference evidence="3 4" key="1">
    <citation type="submission" date="2024-01" db="EMBL/GenBank/DDBJ databases">
        <title>Comparative genomics of Cryptococcus and Kwoniella reveals pathogenesis evolution and contrasting modes of karyotype evolution via chromosome fusion or intercentromeric recombination.</title>
        <authorList>
            <person name="Coelho M.A."/>
            <person name="David-Palma M."/>
            <person name="Shea T."/>
            <person name="Bowers K."/>
            <person name="McGinley-Smith S."/>
            <person name="Mohammad A.W."/>
            <person name="Gnirke A."/>
            <person name="Yurkov A.M."/>
            <person name="Nowrousian M."/>
            <person name="Sun S."/>
            <person name="Cuomo C.A."/>
            <person name="Heitman J."/>
        </authorList>
    </citation>
    <scope>NUCLEOTIDE SEQUENCE [LARGE SCALE GENOMIC DNA]</scope>
    <source>
        <strain evidence="3 4">CBS 6074</strain>
    </source>
</reference>
<dbReference type="GO" id="GO:0006888">
    <property type="term" value="P:endoplasmic reticulum to Golgi vesicle-mediated transport"/>
    <property type="evidence" value="ECO:0007669"/>
    <property type="project" value="TreeGrafter"/>
</dbReference>
<evidence type="ECO:0000313" key="4">
    <source>
        <dbReference type="Proteomes" id="UP001355207"/>
    </source>
</evidence>
<dbReference type="Gene3D" id="3.30.1380.20">
    <property type="entry name" value="Trafficking protein particle complex subunit 3"/>
    <property type="match status" value="1"/>
</dbReference>
<dbReference type="PANTHER" id="PTHR12817">
    <property type="entry name" value="TRAFFICKING PROTEIN PARTICLE COMPLEX SUBUNIT 6B"/>
    <property type="match status" value="1"/>
</dbReference>
<dbReference type="GeneID" id="91096345"/>
<dbReference type="AlphaFoldDB" id="A0AAX4K0Z7"/>
<dbReference type="GO" id="GO:0005802">
    <property type="term" value="C:trans-Golgi network"/>
    <property type="evidence" value="ECO:0007669"/>
    <property type="project" value="TreeGrafter"/>
</dbReference>